<dbReference type="EMBL" id="CP035704">
    <property type="protein sequence ID" value="QBB69352.1"/>
    <property type="molecule type" value="Genomic_DNA"/>
</dbReference>
<dbReference type="KEGG" id="xbc:ELE36_02600"/>
<proteinExistence type="predicted"/>
<protein>
    <submittedName>
        <fullName evidence="1">Uncharacterized protein</fullName>
    </submittedName>
</protein>
<evidence type="ECO:0000313" key="2">
    <source>
        <dbReference type="Proteomes" id="UP000291562"/>
    </source>
</evidence>
<dbReference type="AlphaFoldDB" id="A0A411HFT8"/>
<dbReference type="Proteomes" id="UP000291562">
    <property type="component" value="Chromosome"/>
</dbReference>
<evidence type="ECO:0000313" key="1">
    <source>
        <dbReference type="EMBL" id="QBB69352.1"/>
    </source>
</evidence>
<dbReference type="RefSeq" id="WP_129831608.1">
    <property type="nucleotide sequence ID" value="NZ_CP035704.1"/>
</dbReference>
<organism evidence="1 2">
    <name type="scientific">Pseudolysobacter antarcticus</name>
    <dbReference type="NCBI Taxonomy" id="2511995"/>
    <lineage>
        <taxon>Bacteria</taxon>
        <taxon>Pseudomonadati</taxon>
        <taxon>Pseudomonadota</taxon>
        <taxon>Gammaproteobacteria</taxon>
        <taxon>Lysobacterales</taxon>
        <taxon>Rhodanobacteraceae</taxon>
        <taxon>Pseudolysobacter</taxon>
    </lineage>
</organism>
<accession>A0A411HFT8</accession>
<sequence>MSAILNPALRELSDIVSDLRQTPFQGVSSVVERFLLVLDTAPLAGFLQSVLAPFDFDAWWAASVTPPLGMIGSGSLRWPTERGARVAAQIEACRRIADKRLDLVRLIHDNFPNTSQLSQIVATFVSNIVVPLVRDVSRLTESRPIPTLLSDQFGRVPPSGDATLDALIAKACSSFRDPAPATRQQATQTLWDAWERLKTLDGDKKVSAQMLLENAAQEVEFRKVLEEEARALTQIGNRFEIRHSETTQIPLARIEHWDYLFHRMFAMIQLLLACRRPTA</sequence>
<reference evidence="1 2" key="1">
    <citation type="submission" date="2019-01" db="EMBL/GenBank/DDBJ databases">
        <title>Pseudolysobacter antarctica gen. nov., sp. nov., isolated from Fildes Peninsula, Antarctica.</title>
        <authorList>
            <person name="Wei Z."/>
            <person name="Peng F."/>
        </authorList>
    </citation>
    <scope>NUCLEOTIDE SEQUENCE [LARGE SCALE GENOMIC DNA]</scope>
    <source>
        <strain evidence="1 2">AQ6-296</strain>
    </source>
</reference>
<gene>
    <name evidence="1" type="ORF">ELE36_02600</name>
</gene>
<keyword evidence="2" id="KW-1185">Reference proteome</keyword>
<dbReference type="OrthoDB" id="5106738at2"/>
<name>A0A411HFT8_9GAMM</name>